<dbReference type="InterPro" id="IPR029060">
    <property type="entry name" value="PIN-like_dom_sf"/>
</dbReference>
<dbReference type="SUPFAM" id="SSF47807">
    <property type="entry name" value="5' to 3' exonuclease, C-terminal subdomain"/>
    <property type="match status" value="1"/>
</dbReference>
<reference evidence="4" key="2">
    <citation type="submission" date="2015-03" db="EMBL/GenBank/DDBJ databases">
        <title>The genome and structure of Sinorhizobium meliloti phage phiM9.</title>
        <authorList>
            <person name="Johnson M.C."/>
            <person name="Tatum K.B."/>
            <person name="Lynn J.S."/>
            <person name="Brewer T.E."/>
            <person name="Washburn B.K."/>
            <person name="Stroupe M.E."/>
            <person name="Jones K.M."/>
        </authorList>
    </citation>
    <scope>NUCLEOTIDE SEQUENCE [LARGE SCALE GENOMIC DNA]</scope>
</reference>
<evidence type="ECO:0000259" key="1">
    <source>
        <dbReference type="Pfam" id="PF02739"/>
    </source>
</evidence>
<dbReference type="OrthoDB" id="4856at10239"/>
<evidence type="ECO:0000313" key="3">
    <source>
        <dbReference type="EMBL" id="AKE44743.1"/>
    </source>
</evidence>
<dbReference type="Gene3D" id="3.40.50.1010">
    <property type="entry name" value="5'-nuclease"/>
    <property type="match status" value="1"/>
</dbReference>
<dbReference type="GO" id="GO:0004518">
    <property type="term" value="F:nuclease activity"/>
    <property type="evidence" value="ECO:0007669"/>
    <property type="project" value="UniProtKB-ARBA"/>
</dbReference>
<dbReference type="GO" id="GO:0003677">
    <property type="term" value="F:DNA binding"/>
    <property type="evidence" value="ECO:0007669"/>
    <property type="project" value="InterPro"/>
</dbReference>
<evidence type="ECO:0000259" key="2">
    <source>
        <dbReference type="Pfam" id="PF09293"/>
    </source>
</evidence>
<dbReference type="KEGG" id="vg:26517795"/>
<organism evidence="3 4">
    <name type="scientific">Sinorhizobium phage phiM9</name>
    <dbReference type="NCBI Taxonomy" id="1636182"/>
    <lineage>
        <taxon>Viruses</taxon>
        <taxon>Duplodnaviria</taxon>
        <taxon>Heunggongvirae</taxon>
        <taxon>Uroviricota</taxon>
        <taxon>Caudoviricetes</taxon>
        <taxon>Pootjesviridae</taxon>
        <taxon>Emnonavirus</taxon>
        <taxon>Emnonavirus phiM9</taxon>
    </lineage>
</organism>
<dbReference type="Pfam" id="PF02739">
    <property type="entry name" value="5_3_exonuc_N"/>
    <property type="match status" value="1"/>
</dbReference>
<dbReference type="SUPFAM" id="SSF88723">
    <property type="entry name" value="PIN domain-like"/>
    <property type="match status" value="1"/>
</dbReference>
<feature type="domain" description="T4 RNase H C-terminal" evidence="2">
    <location>
        <begin position="171"/>
        <end position="285"/>
    </location>
</feature>
<name>A0A0F6R7J5_9CAUD</name>
<dbReference type="GeneID" id="26517795"/>
<evidence type="ECO:0000313" key="4">
    <source>
        <dbReference type="Proteomes" id="UP000033804"/>
    </source>
</evidence>
<dbReference type="Pfam" id="PF09293">
    <property type="entry name" value="RNaseH_C"/>
    <property type="match status" value="1"/>
</dbReference>
<sequence length="302" mass="35274">MAILVDYSNVASACMMVAQSKGENVNQKAFEILLGRLRFYNHEFREQFGELTLCTDSFSWRNKIFEHYKGRRKLERAARLDNNPDDPQHQIYSNIHEFWELIKEFSPYKCLKINGAEGDDILAAVAMTPGKHLVISADKDISQLTRFDNVKCFHPIKKTMIDNGRNFWHTLVVRGDAGDGVPNILSDDDTFMVESKRQRQLRQPVVDRIVDSVDPEAEILEMKFSGIFSEEVLRNYRRNKRLIDLTQIPKGLRERVVEEFNKEIPKRDLMTMITKLRCPQYVTKLSDFVPRRETIEAHLDMF</sequence>
<dbReference type="InterPro" id="IPR036276">
    <property type="entry name" value="T4_RNaseH_C"/>
</dbReference>
<dbReference type="RefSeq" id="YP_009189497.1">
    <property type="nucleotide sequence ID" value="NC_028676.1"/>
</dbReference>
<dbReference type="Proteomes" id="UP000033804">
    <property type="component" value="Segment"/>
</dbReference>
<reference evidence="3 4" key="1">
    <citation type="journal article" date="2015" name="J. Virol.">
        <title>Sinorhizobium meliloti Phage ?M9 Defines a New Group of T4 Superfamily Phages with Unusual Genomic Features but a Common T=16 Capsid.</title>
        <authorList>
            <person name="Johnson M.C."/>
            <person name="Tatum K.B."/>
            <person name="Lynn J.S."/>
            <person name="Brewer T.E."/>
            <person name="Lu S."/>
            <person name="Washburn B.K."/>
            <person name="Stroupe M.E."/>
            <person name="Jones K.M."/>
        </authorList>
    </citation>
    <scope>NUCLEOTIDE SEQUENCE [LARGE SCALE GENOMIC DNA]</scope>
</reference>
<dbReference type="InterPro" id="IPR036279">
    <property type="entry name" value="5-3_exonuclease_C_sf"/>
</dbReference>
<dbReference type="InterPro" id="IPR020046">
    <property type="entry name" value="5-3_exonucl_a-hlix_arch_N"/>
</dbReference>
<feature type="domain" description="5'-3' exonuclease alpha-helical arch N-terminal" evidence="1">
    <location>
        <begin position="45"/>
        <end position="160"/>
    </location>
</feature>
<proteinExistence type="predicted"/>
<dbReference type="EMBL" id="KP881232">
    <property type="protein sequence ID" value="AKE44743.1"/>
    <property type="molecule type" value="Genomic_DNA"/>
</dbReference>
<gene>
    <name evidence="3" type="ORF">Sm_phiM9_115</name>
</gene>
<dbReference type="GO" id="GO:0016788">
    <property type="term" value="F:hydrolase activity, acting on ester bonds"/>
    <property type="evidence" value="ECO:0007669"/>
    <property type="project" value="UniProtKB-ARBA"/>
</dbReference>
<protein>
    <submittedName>
        <fullName evidence="3">Putative RNase H</fullName>
    </submittedName>
</protein>
<keyword evidence="4" id="KW-1185">Reference proteome</keyword>
<accession>A0A0F6R7J5</accession>
<dbReference type="Gene3D" id="1.10.150.20">
    <property type="entry name" value="5' to 3' exonuclease, C-terminal subdomain"/>
    <property type="match status" value="1"/>
</dbReference>